<dbReference type="AlphaFoldDB" id="A0AAN7WC94"/>
<dbReference type="EMBL" id="JAVRQU010000014">
    <property type="protein sequence ID" value="KAK5695535.1"/>
    <property type="molecule type" value="Genomic_DNA"/>
</dbReference>
<sequence length="289" mass="31307">MANLPNGTSNSNNGSYAPNGLAANGQINGNILPSAGHYADMQTLMASMETLSGWLQQNREEWAQLQEGLGRVERLHPGTLSAAGIEHLGGEGIANGGGGEVQAAAAPRSTDDDGGERPTLMGLQTQLSASHSRISDLESQLRSQETLQTLYESTLTDATDRIRQYCFAQQSYITSLHSHYLGLLEQSREEVVEAQLVHQGWQEGLGRLSGMVREALKSSEDGALPYVGEIRGLRDENRRLRKMVGWSEPPDSEDETEEREGYGQRRRERARASQGSNEAVRGDEGGGGG</sequence>
<reference evidence="2" key="1">
    <citation type="submission" date="2023-08" db="EMBL/GenBank/DDBJ databases">
        <title>Black Yeasts Isolated from many extreme environments.</title>
        <authorList>
            <person name="Coleine C."/>
            <person name="Stajich J.E."/>
            <person name="Selbmann L."/>
        </authorList>
    </citation>
    <scope>NUCLEOTIDE SEQUENCE</scope>
    <source>
        <strain evidence="2">CCFEE 5810</strain>
    </source>
</reference>
<feature type="region of interest" description="Disordered" evidence="1">
    <location>
        <begin position="94"/>
        <end position="117"/>
    </location>
</feature>
<comment type="caution">
    <text evidence="2">The sequence shown here is derived from an EMBL/GenBank/DDBJ whole genome shotgun (WGS) entry which is preliminary data.</text>
</comment>
<evidence type="ECO:0000313" key="3">
    <source>
        <dbReference type="Proteomes" id="UP001310594"/>
    </source>
</evidence>
<dbReference type="PANTHER" id="PTHR39472:SF1">
    <property type="entry name" value="EXPRESSED PROTEIN"/>
    <property type="match status" value="1"/>
</dbReference>
<accession>A0AAN7WC94</accession>
<feature type="compositionally biased region" description="Basic and acidic residues" evidence="1">
    <location>
        <begin position="280"/>
        <end position="289"/>
    </location>
</feature>
<proteinExistence type="predicted"/>
<gene>
    <name evidence="2" type="ORF">LTR97_009045</name>
</gene>
<evidence type="ECO:0000313" key="2">
    <source>
        <dbReference type="EMBL" id="KAK5695535.1"/>
    </source>
</evidence>
<evidence type="ECO:0000256" key="1">
    <source>
        <dbReference type="SAM" id="MobiDB-lite"/>
    </source>
</evidence>
<feature type="region of interest" description="Disordered" evidence="1">
    <location>
        <begin position="242"/>
        <end position="289"/>
    </location>
</feature>
<dbReference type="Proteomes" id="UP001310594">
    <property type="component" value="Unassembled WGS sequence"/>
</dbReference>
<protein>
    <submittedName>
        <fullName evidence="2">Uncharacterized protein</fullName>
    </submittedName>
</protein>
<name>A0AAN7WC94_9PEZI</name>
<dbReference type="PANTHER" id="PTHR39472">
    <property type="entry name" value="EXPRESSED PROTEIN"/>
    <property type="match status" value="1"/>
</dbReference>
<organism evidence="2 3">
    <name type="scientific">Elasticomyces elasticus</name>
    <dbReference type="NCBI Taxonomy" id="574655"/>
    <lineage>
        <taxon>Eukaryota</taxon>
        <taxon>Fungi</taxon>
        <taxon>Dikarya</taxon>
        <taxon>Ascomycota</taxon>
        <taxon>Pezizomycotina</taxon>
        <taxon>Dothideomycetes</taxon>
        <taxon>Dothideomycetidae</taxon>
        <taxon>Mycosphaerellales</taxon>
        <taxon>Teratosphaeriaceae</taxon>
        <taxon>Elasticomyces</taxon>
    </lineage>
</organism>